<protein>
    <submittedName>
        <fullName evidence="2">EthD protein</fullName>
    </submittedName>
</protein>
<evidence type="ECO:0000259" key="1">
    <source>
        <dbReference type="Pfam" id="PF07110"/>
    </source>
</evidence>
<accession>A0A1J5S5R6</accession>
<organism evidence="2">
    <name type="scientific">mine drainage metagenome</name>
    <dbReference type="NCBI Taxonomy" id="410659"/>
    <lineage>
        <taxon>unclassified sequences</taxon>
        <taxon>metagenomes</taxon>
        <taxon>ecological metagenomes</taxon>
    </lineage>
</organism>
<dbReference type="InterPro" id="IPR009799">
    <property type="entry name" value="EthD_dom"/>
</dbReference>
<dbReference type="InterPro" id="IPR011008">
    <property type="entry name" value="Dimeric_a/b-barrel"/>
</dbReference>
<dbReference type="PANTHER" id="PTHR40260">
    <property type="entry name" value="BLR8190 PROTEIN"/>
    <property type="match status" value="1"/>
</dbReference>
<dbReference type="NCBIfam" id="TIGR02118">
    <property type="entry name" value="EthD family reductase"/>
    <property type="match status" value="1"/>
</dbReference>
<sequence length="105" mass="11522">MIKISILYPNTGKFDMDYYLRTHMPRSIALLSAGPGYRGVSVERGLGGTAPNSAPSHIAMCHYLFDSTDDFLAAFLPHAAELQGDMPNYTGIEPVIQFSEVVISR</sequence>
<gene>
    <name evidence="2" type="ORF">GALL_145390</name>
</gene>
<proteinExistence type="predicted"/>
<dbReference type="EMBL" id="MLJW01000067">
    <property type="protein sequence ID" value="OIR03267.1"/>
    <property type="molecule type" value="Genomic_DNA"/>
</dbReference>
<evidence type="ECO:0000313" key="2">
    <source>
        <dbReference type="EMBL" id="OIR03267.1"/>
    </source>
</evidence>
<reference evidence="2" key="1">
    <citation type="submission" date="2016-10" db="EMBL/GenBank/DDBJ databases">
        <title>Sequence of Gallionella enrichment culture.</title>
        <authorList>
            <person name="Poehlein A."/>
            <person name="Muehling M."/>
            <person name="Daniel R."/>
        </authorList>
    </citation>
    <scope>NUCLEOTIDE SEQUENCE</scope>
</reference>
<dbReference type="GO" id="GO:0016491">
    <property type="term" value="F:oxidoreductase activity"/>
    <property type="evidence" value="ECO:0007669"/>
    <property type="project" value="InterPro"/>
</dbReference>
<name>A0A1J5S5R6_9ZZZZ</name>
<dbReference type="SUPFAM" id="SSF54909">
    <property type="entry name" value="Dimeric alpha+beta barrel"/>
    <property type="match status" value="1"/>
</dbReference>
<dbReference type="Gene3D" id="3.30.70.100">
    <property type="match status" value="1"/>
</dbReference>
<dbReference type="Pfam" id="PF07110">
    <property type="entry name" value="EthD"/>
    <property type="match status" value="1"/>
</dbReference>
<dbReference type="PANTHER" id="PTHR40260:SF2">
    <property type="entry name" value="BLR8190 PROTEIN"/>
    <property type="match status" value="1"/>
</dbReference>
<comment type="caution">
    <text evidence="2">The sequence shown here is derived from an EMBL/GenBank/DDBJ whole genome shotgun (WGS) entry which is preliminary data.</text>
</comment>
<dbReference type="AlphaFoldDB" id="A0A1J5S5R6"/>
<feature type="domain" description="EthD" evidence="1">
    <location>
        <begin position="16"/>
        <end position="90"/>
    </location>
</feature>